<organism evidence="2 3">
    <name type="scientific">Piscinibacter terrae</name>
    <dbReference type="NCBI Taxonomy" id="2496871"/>
    <lineage>
        <taxon>Bacteria</taxon>
        <taxon>Pseudomonadati</taxon>
        <taxon>Pseudomonadota</taxon>
        <taxon>Betaproteobacteria</taxon>
        <taxon>Burkholderiales</taxon>
        <taxon>Sphaerotilaceae</taxon>
        <taxon>Piscinibacter</taxon>
    </lineage>
</organism>
<protein>
    <submittedName>
        <fullName evidence="2">Uncharacterized protein</fullName>
    </submittedName>
</protein>
<comment type="caution">
    <text evidence="2">The sequence shown here is derived from an EMBL/GenBank/DDBJ whole genome shotgun (WGS) entry which is preliminary data.</text>
</comment>
<sequence>MDCSIISACASPATGAAGGASAVDSAQSRRFAELVASEPLQDHVYVQGPVAEPAAQPVLDMMRQFQSLDLTPPETAPGSDAAAEPAGEPESEFSRTAHEALVAQAGILRTMMMMEVMNTTKQGVTTLFQQQG</sequence>
<accession>A0A3N7HH27</accession>
<gene>
    <name evidence="2" type="ORF">DZC73_27870</name>
</gene>
<reference evidence="2 3" key="1">
    <citation type="submission" date="2018-08" db="EMBL/GenBank/DDBJ databases">
        <authorList>
            <person name="Khan S.A."/>
            <person name="Jeon C.O."/>
            <person name="Chun B.H."/>
            <person name="Jeong S.E."/>
        </authorList>
    </citation>
    <scope>NUCLEOTIDE SEQUENCE [LARGE SCALE GENOMIC DNA]</scope>
    <source>
        <strain evidence="2 3">S-16</strain>
    </source>
</reference>
<feature type="region of interest" description="Disordered" evidence="1">
    <location>
        <begin position="66"/>
        <end position="96"/>
    </location>
</feature>
<dbReference type="Proteomes" id="UP000267464">
    <property type="component" value="Unassembled WGS sequence"/>
</dbReference>
<dbReference type="EMBL" id="QUSW01000011">
    <property type="protein sequence ID" value="RQP21320.1"/>
    <property type="molecule type" value="Genomic_DNA"/>
</dbReference>
<name>A0A3N7HH27_9BURK</name>
<dbReference type="AlphaFoldDB" id="A0A3N7HH27"/>
<evidence type="ECO:0000313" key="2">
    <source>
        <dbReference type="EMBL" id="RQP21320.1"/>
    </source>
</evidence>
<keyword evidence="3" id="KW-1185">Reference proteome</keyword>
<reference evidence="2 3" key="2">
    <citation type="submission" date="2018-12" db="EMBL/GenBank/DDBJ databases">
        <title>Rhizobacter gummiphilus sp. nov., a rubber-degrading bacterium isolated from the soil of a botanical garden in Japan.</title>
        <authorList>
            <person name="Shunsuke S.S."/>
        </authorList>
    </citation>
    <scope>NUCLEOTIDE SEQUENCE [LARGE SCALE GENOMIC DNA]</scope>
    <source>
        <strain evidence="2 3">S-16</strain>
    </source>
</reference>
<dbReference type="RefSeq" id="WP_124543688.1">
    <property type="nucleotide sequence ID" value="NZ_QUSW01000011.1"/>
</dbReference>
<feature type="compositionally biased region" description="Low complexity" evidence="1">
    <location>
        <begin position="76"/>
        <end position="88"/>
    </location>
</feature>
<evidence type="ECO:0000313" key="3">
    <source>
        <dbReference type="Proteomes" id="UP000267464"/>
    </source>
</evidence>
<evidence type="ECO:0000256" key="1">
    <source>
        <dbReference type="SAM" id="MobiDB-lite"/>
    </source>
</evidence>
<proteinExistence type="predicted"/>